<evidence type="ECO:0000313" key="3">
    <source>
        <dbReference type="Proteomes" id="UP000035481"/>
    </source>
</evidence>
<evidence type="ECO:0000256" key="1">
    <source>
        <dbReference type="SAM" id="Phobius"/>
    </source>
</evidence>
<dbReference type="RefSeq" id="WP_046970703.1">
    <property type="nucleotide sequence ID" value="NZ_JPLA01000012.1"/>
</dbReference>
<dbReference type="EMBL" id="JPLA01000012">
    <property type="protein sequence ID" value="KLD65022.1"/>
    <property type="molecule type" value="Genomic_DNA"/>
</dbReference>
<gene>
    <name evidence="2" type="ORF">Y882_04625</name>
</gene>
<organism evidence="2 3">
    <name type="scientific">Dyella japonica DSM 16301</name>
    <dbReference type="NCBI Taxonomy" id="1440762"/>
    <lineage>
        <taxon>Bacteria</taxon>
        <taxon>Pseudomonadati</taxon>
        <taxon>Pseudomonadota</taxon>
        <taxon>Gammaproteobacteria</taxon>
        <taxon>Lysobacterales</taxon>
        <taxon>Rhodanobacteraceae</taxon>
        <taxon>Dyella</taxon>
    </lineage>
</organism>
<keyword evidence="1" id="KW-0472">Membrane</keyword>
<dbReference type="Proteomes" id="UP000035481">
    <property type="component" value="Unassembled WGS sequence"/>
</dbReference>
<proteinExistence type="predicted"/>
<feature type="transmembrane region" description="Helical" evidence="1">
    <location>
        <begin position="51"/>
        <end position="72"/>
    </location>
</feature>
<accession>A0A0G9HBF0</accession>
<protein>
    <submittedName>
        <fullName evidence="2">Uncharacterized protein</fullName>
    </submittedName>
</protein>
<dbReference type="PATRIC" id="fig|1440762.4.peg.260"/>
<keyword evidence="1" id="KW-0812">Transmembrane</keyword>
<name>A0A0G9HBF0_9GAMM</name>
<evidence type="ECO:0000313" key="2">
    <source>
        <dbReference type="EMBL" id="KLD65022.1"/>
    </source>
</evidence>
<reference evidence="2 3" key="1">
    <citation type="journal article" date="2015" name="Antonie Van Leeuwenhoek">
        <title>A phylogenomic and molecular marker based taxonomic framework for the order Xanthomonadales: proposal to transfer the families Algiphilaceae and Solimonadaceae to the order Nevskiales ord. nov. and to create a new family within the order Xanthomonadales, the family Rhodanobacteraceae fam. nov., containing the genus Rhodanobacter and its closest relatives.</title>
        <authorList>
            <person name="Naushad S."/>
            <person name="Adeolu M."/>
            <person name="Wong S."/>
            <person name="Sohail M."/>
            <person name="Schellhorn H.E."/>
            <person name="Gupta R.S."/>
        </authorList>
    </citation>
    <scope>NUCLEOTIDE SEQUENCE [LARGE SCALE GENOMIC DNA]</scope>
    <source>
        <strain evidence="2 3">DSM 16301</strain>
    </source>
</reference>
<keyword evidence="1" id="KW-1133">Transmembrane helix</keyword>
<sequence length="83" mass="9631">MQGDKTYWFPAKRYGWGWGFPTTWQGLLVLFGYIALMGCGTVWLKAEHAQGWFLAYAFALTAVLLFVCWFKGEPASWRWGDRD</sequence>
<dbReference type="AlphaFoldDB" id="A0A0G9HBF0"/>
<dbReference type="OrthoDB" id="5422038at2"/>
<feature type="transmembrane region" description="Helical" evidence="1">
    <location>
        <begin position="24"/>
        <end position="44"/>
    </location>
</feature>
<comment type="caution">
    <text evidence="2">The sequence shown here is derived from an EMBL/GenBank/DDBJ whole genome shotgun (WGS) entry which is preliminary data.</text>
</comment>